<organism evidence="9 10">
    <name type="scientific">Scytalidium lignicola</name>
    <name type="common">Hyphomycete</name>
    <dbReference type="NCBI Taxonomy" id="5539"/>
    <lineage>
        <taxon>Eukaryota</taxon>
        <taxon>Fungi</taxon>
        <taxon>Dikarya</taxon>
        <taxon>Ascomycota</taxon>
        <taxon>Pezizomycotina</taxon>
        <taxon>Leotiomycetes</taxon>
        <taxon>Leotiomycetes incertae sedis</taxon>
        <taxon>Scytalidium</taxon>
    </lineage>
</organism>
<keyword evidence="10" id="KW-1185">Reference proteome</keyword>
<keyword evidence="3 5" id="KW-0442">Lipid degradation</keyword>
<comment type="caution">
    <text evidence="9">The sequence shown here is derived from an EMBL/GenBank/DDBJ whole genome shotgun (WGS) entry which is preliminary data.</text>
</comment>
<feature type="domain" description="PNPLA" evidence="8">
    <location>
        <begin position="256"/>
        <end position="453"/>
    </location>
</feature>
<feature type="non-terminal residue" evidence="9">
    <location>
        <position position="879"/>
    </location>
</feature>
<dbReference type="GO" id="GO:0006641">
    <property type="term" value="P:triglyceride metabolic process"/>
    <property type="evidence" value="ECO:0007669"/>
    <property type="project" value="UniProtKB-ARBA"/>
</dbReference>
<dbReference type="OrthoDB" id="10049244at2759"/>
<gene>
    <name evidence="9" type="ORF">B7463_g2787</name>
</gene>
<dbReference type="Pfam" id="PF11815">
    <property type="entry name" value="DUF3336"/>
    <property type="match status" value="1"/>
</dbReference>
<dbReference type="InterPro" id="IPR016035">
    <property type="entry name" value="Acyl_Trfase/lysoPLipase"/>
</dbReference>
<dbReference type="EMBL" id="NCSJ02000034">
    <property type="protein sequence ID" value="RFU33555.1"/>
    <property type="molecule type" value="Genomic_DNA"/>
</dbReference>
<dbReference type="PROSITE" id="PS51635">
    <property type="entry name" value="PNPLA"/>
    <property type="match status" value="1"/>
</dbReference>
<comment type="function">
    <text evidence="6">Lipid hydrolase.</text>
</comment>
<evidence type="ECO:0000256" key="4">
    <source>
        <dbReference type="ARBA" id="ARBA00023098"/>
    </source>
</evidence>
<comment type="subcellular location">
    <subcellularLocation>
        <location evidence="6">Membrane</location>
        <topology evidence="6">Single-pass membrane protein</topology>
    </subcellularLocation>
</comment>
<evidence type="ECO:0000256" key="2">
    <source>
        <dbReference type="ARBA" id="ARBA00022801"/>
    </source>
</evidence>
<dbReference type="PANTHER" id="PTHR14226">
    <property type="entry name" value="NEUROPATHY TARGET ESTERASE/SWISS CHEESE D.MELANOGASTER"/>
    <property type="match status" value="1"/>
</dbReference>
<dbReference type="Pfam" id="PF01734">
    <property type="entry name" value="Patatin"/>
    <property type="match status" value="1"/>
</dbReference>
<evidence type="ECO:0000256" key="3">
    <source>
        <dbReference type="ARBA" id="ARBA00022963"/>
    </source>
</evidence>
<feature type="active site" description="Nucleophile" evidence="5">
    <location>
        <position position="289"/>
    </location>
</feature>
<dbReference type="InterPro" id="IPR002641">
    <property type="entry name" value="PNPLA_dom"/>
</dbReference>
<feature type="region of interest" description="Disordered" evidence="7">
    <location>
        <begin position="815"/>
        <end position="879"/>
    </location>
</feature>
<dbReference type="InterPro" id="IPR021771">
    <property type="entry name" value="Triacylglycerol_lipase_N"/>
</dbReference>
<sequence length="879" mass="96850">MVHLVSLQRSNPLATLPIKCTDEKTPPPRPGSSYSTNSLGQHGKSHNISGSGGGGSLSLSQKPSLSLQGALFGPAARVLTDSVHALNNAVLQLRDGMTEEQRTTKVRREERIQILALRLKNAETMEQWNAAAEELDELEGNRSWKQDNTFDGFDAELIETRLRGLDTARTNCDIKAMLHLVRTALSRDLGGMGNITLYRHSHIGTKDLIERYIDSTVDTIRALVETSKHALPEGLETKDILEQVLYARQAFGRSALLLSGGATFGMNHVGVLKALYEAKLLPRIISGASAGSIVCAVLCTRTDEEIPAVLSAFPYGDLAVFEEHGREDGLLERLRRLLTQGAWIDIRHLTKVMQDWLGDMTFQEAYNRCRRILNICVSSASVYELPRLLNYITAPNVIIWSAVAASCSVPVLFSSAQLLAKNPLTGEISPWNPTPHRWIDGSVDNDLPMTRLAELFNVNHFIVSQVNPHVVPFLAKDAVNISQDASADSSGPGWAYSLTSLARDEALHRMQMLAELGIFPNLVTKLRSVLSQKYSGDITILPEIDYKNLPRMLKNPTSGFMLQACLSGERATWPKLSRIRNHCAIELELDRAVQTLRARVVFSPSQVDLRRLTTSDRNSNTLRRGGRKRQVSTSNLQLGFLSGQNQDEDGDDDGGDGRQIWLNMRPQLRASSSSWSSTRRLIPSSQTRKQLIPPSNIAAQLQPDPLSINSHFQPYDPSSTGETSISPPTSDADIDSHTDDSSAEPDIPETGSTYSNIYPSYSPFSSRNPQQRRLSITTSIDIFSSSQPVTSSTDRLLATTPTAQLSPSLARTKLVFDSPDNTTPNEVGKSPSRTRIGLADGGRGKSVVMSSPEKTYKQLFHPQPRKEKDEQEEELDTGS</sequence>
<dbReference type="SUPFAM" id="SSF52151">
    <property type="entry name" value="FabD/lysophospholipase-like"/>
    <property type="match status" value="1"/>
</dbReference>
<feature type="compositionally biased region" description="Polar residues" evidence="7">
    <location>
        <begin position="707"/>
        <end position="729"/>
    </location>
</feature>
<feature type="compositionally biased region" description="Low complexity" evidence="7">
    <location>
        <begin position="671"/>
        <end position="685"/>
    </location>
</feature>
<dbReference type="Gene3D" id="3.40.1090.10">
    <property type="entry name" value="Cytosolic phospholipase A2 catalytic domain"/>
    <property type="match status" value="2"/>
</dbReference>
<dbReference type="EC" id="3.1.1.-" evidence="6"/>
<evidence type="ECO:0000313" key="10">
    <source>
        <dbReference type="Proteomes" id="UP000258309"/>
    </source>
</evidence>
<comment type="function">
    <text evidence="1">Probable lipid hydrolase.</text>
</comment>
<feature type="region of interest" description="Disordered" evidence="7">
    <location>
        <begin position="16"/>
        <end position="60"/>
    </location>
</feature>
<dbReference type="Proteomes" id="UP000258309">
    <property type="component" value="Unassembled WGS sequence"/>
</dbReference>
<dbReference type="GO" id="GO:0016042">
    <property type="term" value="P:lipid catabolic process"/>
    <property type="evidence" value="ECO:0007669"/>
    <property type="project" value="UniProtKB-UniRule"/>
</dbReference>
<dbReference type="InterPro" id="IPR050301">
    <property type="entry name" value="NTE"/>
</dbReference>
<feature type="region of interest" description="Disordered" evidence="7">
    <location>
        <begin position="639"/>
        <end position="659"/>
    </location>
</feature>
<feature type="active site" description="Proton acceptor" evidence="5">
    <location>
        <position position="440"/>
    </location>
</feature>
<evidence type="ECO:0000256" key="7">
    <source>
        <dbReference type="SAM" id="MobiDB-lite"/>
    </source>
</evidence>
<dbReference type="STRING" id="5539.A0A3E2HJR7"/>
<feature type="short sequence motif" description="GXSXG" evidence="5">
    <location>
        <begin position="287"/>
        <end position="291"/>
    </location>
</feature>
<protein>
    <recommendedName>
        <fullName evidence="6">Patatin-like phospholipase domain-containing protein</fullName>
        <ecNumber evidence="6">3.1.1.-</ecNumber>
    </recommendedName>
</protein>
<dbReference type="GO" id="GO:0004806">
    <property type="term" value="F:triacylglycerol lipase activity"/>
    <property type="evidence" value="ECO:0007669"/>
    <property type="project" value="InterPro"/>
</dbReference>
<evidence type="ECO:0000256" key="5">
    <source>
        <dbReference type="PROSITE-ProRule" id="PRU01161"/>
    </source>
</evidence>
<comment type="caution">
    <text evidence="5">Lacks conserved residue(s) required for the propagation of feature annotation.</text>
</comment>
<reference evidence="9 10" key="1">
    <citation type="submission" date="2018-05" db="EMBL/GenBank/DDBJ databases">
        <title>Draft genome sequence of Scytalidium lignicola DSM 105466, a ubiquitous saprotrophic fungus.</title>
        <authorList>
            <person name="Buettner E."/>
            <person name="Gebauer A.M."/>
            <person name="Hofrichter M."/>
            <person name="Liers C."/>
            <person name="Kellner H."/>
        </authorList>
    </citation>
    <scope>NUCLEOTIDE SEQUENCE [LARGE SCALE GENOMIC DNA]</scope>
    <source>
        <strain evidence="9 10">DSM 105466</strain>
    </source>
</reference>
<dbReference type="AlphaFoldDB" id="A0A3E2HJR7"/>
<feature type="non-terminal residue" evidence="9">
    <location>
        <position position="1"/>
    </location>
</feature>
<feature type="region of interest" description="Disordered" evidence="7">
    <location>
        <begin position="671"/>
        <end position="770"/>
    </location>
</feature>
<name>A0A3E2HJR7_SCYLI</name>
<feature type="compositionally biased region" description="Polar residues" evidence="7">
    <location>
        <begin position="750"/>
        <end position="770"/>
    </location>
</feature>
<dbReference type="CDD" id="cd07230">
    <property type="entry name" value="Pat_TGL4-5_like"/>
    <property type="match status" value="1"/>
</dbReference>
<evidence type="ECO:0000256" key="6">
    <source>
        <dbReference type="RuleBase" id="RU362055"/>
    </source>
</evidence>
<keyword evidence="4 5" id="KW-0443">Lipid metabolism</keyword>
<dbReference type="PANTHER" id="PTHR14226:SF10">
    <property type="entry name" value="TRIACYLGLYCEROL LIPASE 4-RELATED"/>
    <property type="match status" value="1"/>
</dbReference>
<comment type="similarity">
    <text evidence="6">Belongs to the PLPL family.</text>
</comment>
<dbReference type="OMA" id="NSHRFHE"/>
<keyword evidence="2 5" id="KW-0378">Hydrolase</keyword>
<feature type="compositionally biased region" description="Acidic residues" evidence="7">
    <location>
        <begin position="870"/>
        <end position="879"/>
    </location>
</feature>
<evidence type="ECO:0000259" key="8">
    <source>
        <dbReference type="PROSITE" id="PS51635"/>
    </source>
</evidence>
<evidence type="ECO:0000313" key="9">
    <source>
        <dbReference type="EMBL" id="RFU33555.1"/>
    </source>
</evidence>
<dbReference type="GO" id="GO:0016020">
    <property type="term" value="C:membrane"/>
    <property type="evidence" value="ECO:0007669"/>
    <property type="project" value="UniProtKB-SubCell"/>
</dbReference>
<accession>A0A3E2HJR7</accession>
<proteinExistence type="inferred from homology"/>
<evidence type="ECO:0000256" key="1">
    <source>
        <dbReference type="ARBA" id="ARBA00002682"/>
    </source>
</evidence>